<proteinExistence type="inferred from homology"/>
<dbReference type="Gene3D" id="1.10.287.1080">
    <property type="entry name" value="MazG-like"/>
    <property type="match status" value="1"/>
</dbReference>
<keyword evidence="4 9" id="KW-0028">Amino-acid biosynthesis</keyword>
<keyword evidence="7 9" id="KW-0067">ATP-binding</keyword>
<dbReference type="CDD" id="cd11534">
    <property type="entry name" value="NTP-PPase_HisIE_like"/>
    <property type="match status" value="1"/>
</dbReference>
<dbReference type="Proteomes" id="UP001165667">
    <property type="component" value="Unassembled WGS sequence"/>
</dbReference>
<keyword evidence="8 9" id="KW-0368">Histidine biosynthesis</keyword>
<comment type="caution">
    <text evidence="10">The sequence shown here is derived from an EMBL/GenBank/DDBJ whole genome shotgun (WGS) entry which is preliminary data.</text>
</comment>
<dbReference type="InterPro" id="IPR021130">
    <property type="entry name" value="PRib-ATP_PPHydrolase-like"/>
</dbReference>
<keyword evidence="11" id="KW-1185">Reference proteome</keyword>
<evidence type="ECO:0000256" key="4">
    <source>
        <dbReference type="ARBA" id="ARBA00022605"/>
    </source>
</evidence>
<dbReference type="InterPro" id="IPR008179">
    <property type="entry name" value="HisE"/>
</dbReference>
<keyword evidence="9" id="KW-0963">Cytoplasm</keyword>
<evidence type="ECO:0000256" key="1">
    <source>
        <dbReference type="ARBA" id="ARBA00001460"/>
    </source>
</evidence>
<evidence type="ECO:0000256" key="3">
    <source>
        <dbReference type="ARBA" id="ARBA00009392"/>
    </source>
</evidence>
<dbReference type="GO" id="GO:0004636">
    <property type="term" value="F:phosphoribosyl-ATP diphosphatase activity"/>
    <property type="evidence" value="ECO:0007669"/>
    <property type="project" value="UniProtKB-UniRule"/>
</dbReference>
<dbReference type="AlphaFoldDB" id="A0AA41Z5A9"/>
<sequence length="109" mass="11751">MTAPFSLDDLIKLIETRALSPVDRSYTRTLLDAGTPRIAKKFGEESVELVIAAVGGKKAEIVAEAADVIYHLLVLLQAGGIHLDQVVQELGRRTQQSGLEEKASRPPSA</sequence>
<dbReference type="NCBIfam" id="TIGR03188">
    <property type="entry name" value="histidine_hisI"/>
    <property type="match status" value="1"/>
</dbReference>
<gene>
    <name evidence="9" type="primary">hisE</name>
    <name evidence="10" type="ORF">M8523_22295</name>
</gene>
<dbReference type="SUPFAM" id="SSF101386">
    <property type="entry name" value="all-alpha NTP pyrophosphatases"/>
    <property type="match status" value="1"/>
</dbReference>
<protein>
    <recommendedName>
        <fullName evidence="9">Phosphoribosyl-ATP pyrophosphatase</fullName>
        <shortName evidence="9">PRA-PH</shortName>
        <ecNumber evidence="9">3.6.1.31</ecNumber>
    </recommendedName>
</protein>
<dbReference type="Pfam" id="PF01503">
    <property type="entry name" value="PRA-PH"/>
    <property type="match status" value="1"/>
</dbReference>
<evidence type="ECO:0000256" key="9">
    <source>
        <dbReference type="HAMAP-Rule" id="MF_01020"/>
    </source>
</evidence>
<dbReference type="RefSeq" id="WP_282587118.1">
    <property type="nucleotide sequence ID" value="NZ_JAMOIM010000017.1"/>
</dbReference>
<dbReference type="EC" id="3.6.1.31" evidence="9"/>
<comment type="subcellular location">
    <subcellularLocation>
        <location evidence="9">Cytoplasm</location>
    </subcellularLocation>
</comment>
<evidence type="ECO:0000256" key="8">
    <source>
        <dbReference type="ARBA" id="ARBA00023102"/>
    </source>
</evidence>
<evidence type="ECO:0000256" key="6">
    <source>
        <dbReference type="ARBA" id="ARBA00022801"/>
    </source>
</evidence>
<evidence type="ECO:0000256" key="2">
    <source>
        <dbReference type="ARBA" id="ARBA00005204"/>
    </source>
</evidence>
<evidence type="ECO:0000313" key="10">
    <source>
        <dbReference type="EMBL" id="MCW6510748.1"/>
    </source>
</evidence>
<dbReference type="GO" id="GO:0005737">
    <property type="term" value="C:cytoplasm"/>
    <property type="evidence" value="ECO:0007669"/>
    <property type="project" value="UniProtKB-SubCell"/>
</dbReference>
<name>A0AA41Z5A9_9HYPH</name>
<dbReference type="GO" id="GO:0005524">
    <property type="term" value="F:ATP binding"/>
    <property type="evidence" value="ECO:0007669"/>
    <property type="project" value="UniProtKB-KW"/>
</dbReference>
<dbReference type="PANTHER" id="PTHR42945">
    <property type="entry name" value="HISTIDINE BIOSYNTHESIS BIFUNCTIONAL PROTEIN"/>
    <property type="match status" value="1"/>
</dbReference>
<reference evidence="10" key="1">
    <citation type="submission" date="2022-05" db="EMBL/GenBank/DDBJ databases">
        <authorList>
            <person name="Pankratov T."/>
        </authorList>
    </citation>
    <scope>NUCLEOTIDE SEQUENCE</scope>
    <source>
        <strain evidence="10">BP6-180914</strain>
    </source>
</reference>
<evidence type="ECO:0000256" key="5">
    <source>
        <dbReference type="ARBA" id="ARBA00022741"/>
    </source>
</evidence>
<dbReference type="GO" id="GO:0000105">
    <property type="term" value="P:L-histidine biosynthetic process"/>
    <property type="evidence" value="ECO:0007669"/>
    <property type="project" value="UniProtKB-UniRule"/>
</dbReference>
<keyword evidence="6 9" id="KW-0378">Hydrolase</keyword>
<dbReference type="HAMAP" id="MF_01020">
    <property type="entry name" value="HisE"/>
    <property type="match status" value="1"/>
</dbReference>
<comment type="pathway">
    <text evidence="2 9">Amino-acid biosynthesis; L-histidine biosynthesis; L-histidine from 5-phospho-alpha-D-ribose 1-diphosphate: step 2/9.</text>
</comment>
<organism evidence="10 11">
    <name type="scientific">Lichenifustis flavocetrariae</name>
    <dbReference type="NCBI Taxonomy" id="2949735"/>
    <lineage>
        <taxon>Bacteria</taxon>
        <taxon>Pseudomonadati</taxon>
        <taxon>Pseudomonadota</taxon>
        <taxon>Alphaproteobacteria</taxon>
        <taxon>Hyphomicrobiales</taxon>
        <taxon>Lichenihabitantaceae</taxon>
        <taxon>Lichenifustis</taxon>
    </lineage>
</organism>
<evidence type="ECO:0000256" key="7">
    <source>
        <dbReference type="ARBA" id="ARBA00022840"/>
    </source>
</evidence>
<comment type="similarity">
    <text evidence="3 9">Belongs to the PRA-PH family.</text>
</comment>
<dbReference type="EMBL" id="JAMOIM010000017">
    <property type="protein sequence ID" value="MCW6510748.1"/>
    <property type="molecule type" value="Genomic_DNA"/>
</dbReference>
<evidence type="ECO:0000313" key="11">
    <source>
        <dbReference type="Proteomes" id="UP001165667"/>
    </source>
</evidence>
<dbReference type="NCBIfam" id="NF001613">
    <property type="entry name" value="PRK00400.1-5"/>
    <property type="match status" value="1"/>
</dbReference>
<dbReference type="PANTHER" id="PTHR42945:SF1">
    <property type="entry name" value="HISTIDINE BIOSYNTHESIS BIFUNCTIONAL PROTEIN HIS7"/>
    <property type="match status" value="1"/>
</dbReference>
<keyword evidence="5 9" id="KW-0547">Nucleotide-binding</keyword>
<comment type="catalytic activity">
    <reaction evidence="1 9">
        <text>1-(5-phospho-beta-D-ribosyl)-ATP + H2O = 1-(5-phospho-beta-D-ribosyl)-5'-AMP + diphosphate + H(+)</text>
        <dbReference type="Rhea" id="RHEA:22828"/>
        <dbReference type="ChEBI" id="CHEBI:15377"/>
        <dbReference type="ChEBI" id="CHEBI:15378"/>
        <dbReference type="ChEBI" id="CHEBI:33019"/>
        <dbReference type="ChEBI" id="CHEBI:59457"/>
        <dbReference type="ChEBI" id="CHEBI:73183"/>
        <dbReference type="EC" id="3.6.1.31"/>
    </reaction>
</comment>
<accession>A0AA41Z5A9</accession>